<evidence type="ECO:0000256" key="1">
    <source>
        <dbReference type="ARBA" id="ARBA00004141"/>
    </source>
</evidence>
<dbReference type="GO" id="GO:0016020">
    <property type="term" value="C:membrane"/>
    <property type="evidence" value="ECO:0007669"/>
    <property type="project" value="UniProtKB-SubCell"/>
</dbReference>
<comment type="subcellular location">
    <subcellularLocation>
        <location evidence="1">Membrane</location>
        <topology evidence="1">Multi-pass membrane protein</topology>
    </subcellularLocation>
</comment>
<dbReference type="Pfam" id="PF07690">
    <property type="entry name" value="MFS_1"/>
    <property type="match status" value="1"/>
</dbReference>
<dbReference type="PROSITE" id="PS00216">
    <property type="entry name" value="SUGAR_TRANSPORT_1"/>
    <property type="match status" value="1"/>
</dbReference>
<proteinExistence type="predicted"/>
<keyword evidence="2 5" id="KW-0812">Transmembrane</keyword>
<keyword evidence="4 5" id="KW-0472">Membrane</keyword>
<dbReference type="GO" id="GO:0022857">
    <property type="term" value="F:transmembrane transporter activity"/>
    <property type="evidence" value="ECO:0007669"/>
    <property type="project" value="InterPro"/>
</dbReference>
<sequence>MIKRNIKLLAWFNFFTDFKLYGPLAIIYFSQVTGSYALGASIFSTVMLSSALFEIPTGILSDFLGRKKTLALGALASMISIIFYAAGFTYFLLLFGAVIEGLSRSLYSGNNEAFLHDTLKQSGSEKNYHHFLGKLTSFLHVALAISALLGGIVAQFNFALVFWISVIPQIICFSLSLQIIEPKIYVKDQSSNVYKHLKESIVLFFKNPKLRLVSLSSILAYGMGEASYQFRGAFFVSIWPLWAIGIAGMLSQLGATVGFYFSGKVIDKFGAFKSLFWGSIYNRFIDFVSLIFPSPFSPVLMSTTSLHHGVSIVAKSALMQKEFTDRQRATMGSLNSFAGSIFFAIIAFALGLLADKLNPVQALILLEILMMVNVYIYWRLFKSLS</sequence>
<dbReference type="Gene3D" id="1.20.1250.20">
    <property type="entry name" value="MFS general substrate transporter like domains"/>
    <property type="match status" value="1"/>
</dbReference>
<dbReference type="Proteomes" id="UP000034324">
    <property type="component" value="Unassembled WGS sequence"/>
</dbReference>
<dbReference type="PANTHER" id="PTHR23530">
    <property type="entry name" value="TRANSPORT PROTEIN-RELATED"/>
    <property type="match status" value="1"/>
</dbReference>
<dbReference type="InterPro" id="IPR011701">
    <property type="entry name" value="MFS"/>
</dbReference>
<evidence type="ECO:0000313" key="7">
    <source>
        <dbReference type="EMBL" id="KKQ78539.1"/>
    </source>
</evidence>
<dbReference type="InterPro" id="IPR005829">
    <property type="entry name" value="Sugar_transporter_CS"/>
</dbReference>
<evidence type="ECO:0000256" key="3">
    <source>
        <dbReference type="ARBA" id="ARBA00022989"/>
    </source>
</evidence>
<dbReference type="PROSITE" id="PS50850">
    <property type="entry name" value="MFS"/>
    <property type="match status" value="1"/>
</dbReference>
<protein>
    <recommendedName>
        <fullName evidence="6">Major facilitator superfamily (MFS) profile domain-containing protein</fullName>
    </recommendedName>
</protein>
<feature type="domain" description="Major facilitator superfamily (MFS) profile" evidence="6">
    <location>
        <begin position="1"/>
        <end position="385"/>
    </location>
</feature>
<feature type="transmembrane region" description="Helical" evidence="5">
    <location>
        <begin position="360"/>
        <end position="378"/>
    </location>
</feature>
<feature type="transmembrane region" description="Helical" evidence="5">
    <location>
        <begin position="160"/>
        <end position="180"/>
    </location>
</feature>
<dbReference type="SUPFAM" id="SSF103473">
    <property type="entry name" value="MFS general substrate transporter"/>
    <property type="match status" value="1"/>
</dbReference>
<feature type="transmembrane region" description="Helical" evidence="5">
    <location>
        <begin position="330"/>
        <end position="354"/>
    </location>
</feature>
<dbReference type="InterPro" id="IPR020846">
    <property type="entry name" value="MFS_dom"/>
</dbReference>
<dbReference type="InterPro" id="IPR036259">
    <property type="entry name" value="MFS_trans_sf"/>
</dbReference>
<dbReference type="InterPro" id="IPR053160">
    <property type="entry name" value="MFS_DHA3_Transporter"/>
</dbReference>
<evidence type="ECO:0000313" key="8">
    <source>
        <dbReference type="Proteomes" id="UP000034324"/>
    </source>
</evidence>
<dbReference type="PANTHER" id="PTHR23530:SF1">
    <property type="entry name" value="PERMEASE, MAJOR FACILITATOR SUPERFAMILY-RELATED"/>
    <property type="match status" value="1"/>
</dbReference>
<feature type="transmembrane region" description="Helical" evidence="5">
    <location>
        <begin position="241"/>
        <end position="262"/>
    </location>
</feature>
<evidence type="ECO:0000259" key="6">
    <source>
        <dbReference type="PROSITE" id="PS50850"/>
    </source>
</evidence>
<reference evidence="7 8" key="1">
    <citation type="journal article" date="2015" name="Nature">
        <title>rRNA introns, odd ribosomes, and small enigmatic genomes across a large radiation of phyla.</title>
        <authorList>
            <person name="Brown C.T."/>
            <person name="Hug L.A."/>
            <person name="Thomas B.C."/>
            <person name="Sharon I."/>
            <person name="Castelle C.J."/>
            <person name="Singh A."/>
            <person name="Wilkins M.J."/>
            <person name="Williams K.H."/>
            <person name="Banfield J.F."/>
        </authorList>
    </citation>
    <scope>NUCLEOTIDE SEQUENCE [LARGE SCALE GENOMIC DNA]</scope>
</reference>
<organism evidence="7 8">
    <name type="scientific">Candidatus Daviesbacteria bacterium GW2011_GWF2_38_6</name>
    <dbReference type="NCBI Taxonomy" id="1618432"/>
    <lineage>
        <taxon>Bacteria</taxon>
        <taxon>Candidatus Daviesiibacteriota</taxon>
    </lineage>
</organism>
<keyword evidence="3 5" id="KW-1133">Transmembrane helix</keyword>
<accession>A0A0G0MY14</accession>
<evidence type="ECO:0000256" key="2">
    <source>
        <dbReference type="ARBA" id="ARBA00022692"/>
    </source>
</evidence>
<name>A0A0G0MY14_9BACT</name>
<feature type="transmembrane region" description="Helical" evidence="5">
    <location>
        <begin position="135"/>
        <end position="154"/>
    </location>
</feature>
<comment type="caution">
    <text evidence="7">The sequence shown here is derived from an EMBL/GenBank/DDBJ whole genome shotgun (WGS) entry which is preliminary data.</text>
</comment>
<feature type="transmembrane region" description="Helical" evidence="5">
    <location>
        <begin position="20"/>
        <end position="53"/>
    </location>
</feature>
<feature type="transmembrane region" description="Helical" evidence="5">
    <location>
        <begin position="73"/>
        <end position="99"/>
    </location>
</feature>
<feature type="transmembrane region" description="Helical" evidence="5">
    <location>
        <begin position="201"/>
        <end position="221"/>
    </location>
</feature>
<evidence type="ECO:0000256" key="4">
    <source>
        <dbReference type="ARBA" id="ARBA00023136"/>
    </source>
</evidence>
<dbReference type="AlphaFoldDB" id="A0A0G0MY14"/>
<dbReference type="EMBL" id="LBVC01000018">
    <property type="protein sequence ID" value="KKQ78539.1"/>
    <property type="molecule type" value="Genomic_DNA"/>
</dbReference>
<evidence type="ECO:0000256" key="5">
    <source>
        <dbReference type="SAM" id="Phobius"/>
    </source>
</evidence>
<gene>
    <name evidence="7" type="ORF">US99_C0018G0017</name>
</gene>